<dbReference type="PROSITE" id="PS00061">
    <property type="entry name" value="ADH_SHORT"/>
    <property type="match status" value="1"/>
</dbReference>
<comment type="similarity">
    <text evidence="1">Belongs to the short-chain dehydrogenases/reductases (SDR) family.</text>
</comment>
<dbReference type="AlphaFoldDB" id="A0A9P6G875"/>
<dbReference type="InterPro" id="IPR020904">
    <property type="entry name" value="Sc_DH/Rdtase_CS"/>
</dbReference>
<evidence type="ECO:0000256" key="2">
    <source>
        <dbReference type="ARBA" id="ARBA00022857"/>
    </source>
</evidence>
<dbReference type="Proteomes" id="UP000756921">
    <property type="component" value="Unassembled WGS sequence"/>
</dbReference>
<dbReference type="GO" id="GO:0016616">
    <property type="term" value="F:oxidoreductase activity, acting on the CH-OH group of donors, NAD or NADP as acceptor"/>
    <property type="evidence" value="ECO:0007669"/>
    <property type="project" value="TreeGrafter"/>
</dbReference>
<protein>
    <submittedName>
        <fullName evidence="3">Uncharacterized protein</fullName>
    </submittedName>
</protein>
<dbReference type="SUPFAM" id="SSF51735">
    <property type="entry name" value="NAD(P)-binding Rossmann-fold domains"/>
    <property type="match status" value="1"/>
</dbReference>
<dbReference type="PANTHER" id="PTHR42760:SF124">
    <property type="entry name" value="SHORT-CHAIN DEHYDROGENASE_REDUCTASE"/>
    <property type="match status" value="1"/>
</dbReference>
<reference evidence="3" key="1">
    <citation type="journal article" date="2020" name="Mol. Plant Microbe Interact.">
        <title>Genome Sequence of the Biocontrol Agent Coniothyrium minitans strain Conio (IMI 134523).</title>
        <authorList>
            <person name="Patel D."/>
            <person name="Shittu T.A."/>
            <person name="Baroncelli R."/>
            <person name="Muthumeenakshi S."/>
            <person name="Osborne T.H."/>
            <person name="Janganan T.K."/>
            <person name="Sreenivasaprasad S."/>
        </authorList>
    </citation>
    <scope>NUCLEOTIDE SEQUENCE</scope>
    <source>
        <strain evidence="3">Conio</strain>
    </source>
</reference>
<keyword evidence="4" id="KW-1185">Reference proteome</keyword>
<dbReference type="EMBL" id="WJXW01000014">
    <property type="protein sequence ID" value="KAF9730649.1"/>
    <property type="molecule type" value="Genomic_DNA"/>
</dbReference>
<sequence>MSARLQNRIAIVTGAASGIGRAIALRYAAEGAKVMCADLTESTCRVDSPSDEARDSTHARIVASGGTATFVQCDVTDAASIDALIKQTVELHGRLDIMVNNAGIAPESSSPAPIWATTLETYRQTLRVNLDGVYYGTRAAAAQMITQDPVNSHGDRGWILNTCSVYGLVGSRHASAYATSKGGVASLTRSAALDCAPYGVHVNAVNPGYVKSHLTDAVFKSEDPGVKQAAEQIKGMHPLHGVGNPEDVTGAYVFLASDDASWMTGVSWRAVFNLSLLLVRRDCIFC</sequence>
<evidence type="ECO:0000313" key="3">
    <source>
        <dbReference type="EMBL" id="KAF9730649.1"/>
    </source>
</evidence>
<dbReference type="OrthoDB" id="417891at2759"/>
<dbReference type="Pfam" id="PF13561">
    <property type="entry name" value="adh_short_C2"/>
    <property type="match status" value="1"/>
</dbReference>
<dbReference type="Gene3D" id="3.40.50.720">
    <property type="entry name" value="NAD(P)-binding Rossmann-like Domain"/>
    <property type="match status" value="1"/>
</dbReference>
<dbReference type="InterPro" id="IPR036291">
    <property type="entry name" value="NAD(P)-bd_dom_sf"/>
</dbReference>
<proteinExistence type="inferred from homology"/>
<comment type="caution">
    <text evidence="3">The sequence shown here is derived from an EMBL/GenBank/DDBJ whole genome shotgun (WGS) entry which is preliminary data.</text>
</comment>
<keyword evidence="2" id="KW-0521">NADP</keyword>
<dbReference type="PRINTS" id="PR00081">
    <property type="entry name" value="GDHRDH"/>
</dbReference>
<dbReference type="CDD" id="cd05233">
    <property type="entry name" value="SDR_c"/>
    <property type="match status" value="1"/>
</dbReference>
<dbReference type="InterPro" id="IPR002347">
    <property type="entry name" value="SDR_fam"/>
</dbReference>
<gene>
    <name evidence="3" type="ORF">PMIN01_11518</name>
</gene>
<organism evidence="3 4">
    <name type="scientific">Paraphaeosphaeria minitans</name>
    <dbReference type="NCBI Taxonomy" id="565426"/>
    <lineage>
        <taxon>Eukaryota</taxon>
        <taxon>Fungi</taxon>
        <taxon>Dikarya</taxon>
        <taxon>Ascomycota</taxon>
        <taxon>Pezizomycotina</taxon>
        <taxon>Dothideomycetes</taxon>
        <taxon>Pleosporomycetidae</taxon>
        <taxon>Pleosporales</taxon>
        <taxon>Massarineae</taxon>
        <taxon>Didymosphaeriaceae</taxon>
        <taxon>Paraphaeosphaeria</taxon>
    </lineage>
</organism>
<evidence type="ECO:0000313" key="4">
    <source>
        <dbReference type="Proteomes" id="UP000756921"/>
    </source>
</evidence>
<accession>A0A9P6G875</accession>
<dbReference type="PRINTS" id="PR00080">
    <property type="entry name" value="SDRFAMILY"/>
</dbReference>
<dbReference type="PANTHER" id="PTHR42760">
    <property type="entry name" value="SHORT-CHAIN DEHYDROGENASES/REDUCTASES FAMILY MEMBER"/>
    <property type="match status" value="1"/>
</dbReference>
<evidence type="ECO:0000256" key="1">
    <source>
        <dbReference type="ARBA" id="ARBA00006484"/>
    </source>
</evidence>
<name>A0A9P6G875_9PLEO</name>
<dbReference type="FunFam" id="3.40.50.720:FF:000084">
    <property type="entry name" value="Short-chain dehydrogenase reductase"/>
    <property type="match status" value="1"/>
</dbReference>